<feature type="region of interest" description="Disordered" evidence="1">
    <location>
        <begin position="84"/>
        <end position="123"/>
    </location>
</feature>
<name>A0A0E0DIT3_9ORYZ</name>
<dbReference type="Proteomes" id="UP000008021">
    <property type="component" value="Chromosome 4"/>
</dbReference>
<organism evidence="2">
    <name type="scientific">Oryza meridionalis</name>
    <dbReference type="NCBI Taxonomy" id="40149"/>
    <lineage>
        <taxon>Eukaryota</taxon>
        <taxon>Viridiplantae</taxon>
        <taxon>Streptophyta</taxon>
        <taxon>Embryophyta</taxon>
        <taxon>Tracheophyta</taxon>
        <taxon>Spermatophyta</taxon>
        <taxon>Magnoliopsida</taxon>
        <taxon>Liliopsida</taxon>
        <taxon>Poales</taxon>
        <taxon>Poaceae</taxon>
        <taxon>BOP clade</taxon>
        <taxon>Oryzoideae</taxon>
        <taxon>Oryzeae</taxon>
        <taxon>Oryzinae</taxon>
        <taxon>Oryza</taxon>
    </lineage>
</organism>
<proteinExistence type="predicted"/>
<accession>A0A0E0DIT3</accession>
<dbReference type="AlphaFoldDB" id="A0A0E0DIT3"/>
<feature type="compositionally biased region" description="Basic residues" evidence="1">
    <location>
        <begin position="111"/>
        <end position="123"/>
    </location>
</feature>
<evidence type="ECO:0000313" key="3">
    <source>
        <dbReference type="Proteomes" id="UP000008021"/>
    </source>
</evidence>
<evidence type="ECO:0000256" key="1">
    <source>
        <dbReference type="SAM" id="MobiDB-lite"/>
    </source>
</evidence>
<protein>
    <submittedName>
        <fullName evidence="2">Uncharacterized protein</fullName>
    </submittedName>
</protein>
<dbReference type="EnsemblPlants" id="OMERI04G21950.5">
    <property type="protein sequence ID" value="OMERI04G21950.5"/>
    <property type="gene ID" value="OMERI04G21950"/>
</dbReference>
<dbReference type="Gramene" id="OMERI04G21950.5">
    <property type="protein sequence ID" value="OMERI04G21950.5"/>
    <property type="gene ID" value="OMERI04G21950"/>
</dbReference>
<sequence>MTSVANDDEDEGVVIGLSRLATQTYVRSDSEMLWYHMPRKKLWLEAVGEKKPSAKTLPLEMSTSPGEISRFACVSWSSPLQKEMRNSKEMKTGRQAIICSDDGEEGTDHRSRQRGRRQPGRRFVRHRKCDAASARGGAAAASAPVLPGERASVSACSGEQTCHGFTTSWQGRPSVLREHFGLETFHQTKMNFQRPEQAKQNDIRCGEIG</sequence>
<dbReference type="HOGENOM" id="CLU_1317267_0_0_1"/>
<evidence type="ECO:0000313" key="2">
    <source>
        <dbReference type="EnsemblPlants" id="OMERI04G21950.5"/>
    </source>
</evidence>
<reference evidence="2" key="2">
    <citation type="submission" date="2018-05" db="EMBL/GenBank/DDBJ databases">
        <title>OmerRS3 (Oryza meridionalis Reference Sequence Version 3).</title>
        <authorList>
            <person name="Zhang J."/>
            <person name="Kudrna D."/>
            <person name="Lee S."/>
            <person name="Talag J."/>
            <person name="Welchert J."/>
            <person name="Wing R.A."/>
        </authorList>
    </citation>
    <scope>NUCLEOTIDE SEQUENCE [LARGE SCALE GENOMIC DNA]</scope>
    <source>
        <strain evidence="2">cv. OR44</strain>
    </source>
</reference>
<keyword evidence="3" id="KW-1185">Reference proteome</keyword>
<reference evidence="2" key="1">
    <citation type="submission" date="2015-04" db="UniProtKB">
        <authorList>
            <consortium name="EnsemblPlants"/>
        </authorList>
    </citation>
    <scope>IDENTIFICATION</scope>
</reference>